<gene>
    <name evidence="2" type="ORF">BAU18_001075</name>
</gene>
<proteinExistence type="predicted"/>
<reference evidence="3" key="1">
    <citation type="submission" date="2016-06" db="EMBL/GenBank/DDBJ databases">
        <title>Four novel species of enterococci isolated from chicken manure.</title>
        <authorList>
            <person name="Van Tyne D."/>
        </authorList>
    </citation>
    <scope>NUCLEOTIDE SEQUENCE [LARGE SCALE GENOMIC DNA]</scope>
    <source>
        <strain evidence="3">JM9A</strain>
    </source>
</reference>
<evidence type="ECO:0000256" key="1">
    <source>
        <dbReference type="SAM" id="Phobius"/>
    </source>
</evidence>
<accession>A0ABV0F0A3</accession>
<keyword evidence="3" id="KW-1185">Reference proteome</keyword>
<feature type="transmembrane region" description="Helical" evidence="1">
    <location>
        <begin position="72"/>
        <end position="91"/>
    </location>
</feature>
<organism evidence="2 3">
    <name type="scientific">Enterococcus diestrammenae</name>
    <dbReference type="NCBI Taxonomy" id="1155073"/>
    <lineage>
        <taxon>Bacteria</taxon>
        <taxon>Bacillati</taxon>
        <taxon>Bacillota</taxon>
        <taxon>Bacilli</taxon>
        <taxon>Lactobacillales</taxon>
        <taxon>Enterococcaceae</taxon>
        <taxon>Enterococcus</taxon>
    </lineage>
</organism>
<keyword evidence="1" id="KW-1133">Transmembrane helix</keyword>
<comment type="caution">
    <text evidence="2">The sequence shown here is derived from an EMBL/GenBank/DDBJ whole genome shotgun (WGS) entry which is preliminary data.</text>
</comment>
<dbReference type="Proteomes" id="UP001429357">
    <property type="component" value="Unassembled WGS sequence"/>
</dbReference>
<reference evidence="2 3" key="2">
    <citation type="submission" date="2024-02" db="EMBL/GenBank/DDBJ databases">
        <title>The Genome Sequence of Enterococcus diestrammenae JM9A.</title>
        <authorList>
            <person name="Earl A."/>
            <person name="Manson A."/>
            <person name="Gilmore M."/>
            <person name="Sanders J."/>
            <person name="Shea T."/>
            <person name="Howe W."/>
            <person name="Livny J."/>
            <person name="Cuomo C."/>
            <person name="Neafsey D."/>
            <person name="Birren B."/>
        </authorList>
    </citation>
    <scope>NUCLEOTIDE SEQUENCE [LARGE SCALE GENOMIC DNA]</scope>
    <source>
        <strain evidence="2 3">JM9A</strain>
    </source>
</reference>
<keyword evidence="1" id="KW-0472">Membrane</keyword>
<dbReference type="RefSeq" id="WP_084035429.1">
    <property type="nucleotide sequence ID" value="NZ_MAEI02000001.1"/>
</dbReference>
<evidence type="ECO:0000313" key="2">
    <source>
        <dbReference type="EMBL" id="MEO1781490.1"/>
    </source>
</evidence>
<dbReference type="InterPro" id="IPR016195">
    <property type="entry name" value="Pol/histidinol_Pase-like"/>
</dbReference>
<dbReference type="EMBL" id="MAEI02000001">
    <property type="protein sequence ID" value="MEO1781490.1"/>
    <property type="molecule type" value="Genomic_DNA"/>
</dbReference>
<sequence length="92" mass="11000">MFENGTQWIRADFHLHTRKDKEFKYSGDEDRFVSDYIDKLKEEKIGLGVITNHNKFDLGEFKALKKKLINPILFFFLVLNYLLKKVLMVFIV</sequence>
<name>A0ABV0F0A3_9ENTE</name>
<dbReference type="Gene3D" id="3.20.20.140">
    <property type="entry name" value="Metal-dependent hydrolases"/>
    <property type="match status" value="1"/>
</dbReference>
<protein>
    <recommendedName>
        <fullName evidence="4">Histidinol-phosphatase</fullName>
    </recommendedName>
</protein>
<evidence type="ECO:0000313" key="3">
    <source>
        <dbReference type="Proteomes" id="UP001429357"/>
    </source>
</evidence>
<evidence type="ECO:0008006" key="4">
    <source>
        <dbReference type="Google" id="ProtNLM"/>
    </source>
</evidence>
<dbReference type="SUPFAM" id="SSF89550">
    <property type="entry name" value="PHP domain-like"/>
    <property type="match status" value="1"/>
</dbReference>
<keyword evidence="1" id="KW-0812">Transmembrane</keyword>